<feature type="non-terminal residue" evidence="1">
    <location>
        <position position="54"/>
    </location>
</feature>
<name>A0A6J4JE15_9SPHI</name>
<evidence type="ECO:0000313" key="1">
    <source>
        <dbReference type="EMBL" id="CAA9274110.1"/>
    </source>
</evidence>
<proteinExistence type="predicted"/>
<dbReference type="EMBL" id="CADCTQ010000273">
    <property type="protein sequence ID" value="CAA9274110.1"/>
    <property type="molecule type" value="Genomic_DNA"/>
</dbReference>
<protein>
    <submittedName>
        <fullName evidence="1">Uncharacterized protein</fullName>
    </submittedName>
</protein>
<reference evidence="1" key="1">
    <citation type="submission" date="2020-02" db="EMBL/GenBank/DDBJ databases">
        <authorList>
            <person name="Meier V. D."/>
        </authorList>
    </citation>
    <scope>NUCLEOTIDE SEQUENCE</scope>
    <source>
        <strain evidence="1">AVDCRST_MAG56</strain>
    </source>
</reference>
<dbReference type="AlphaFoldDB" id="A0A6J4JE15"/>
<accession>A0A6J4JE15</accession>
<organism evidence="1">
    <name type="scientific">uncultured Cytophagales bacterium</name>
    <dbReference type="NCBI Taxonomy" id="158755"/>
    <lineage>
        <taxon>Bacteria</taxon>
        <taxon>Pseudomonadati</taxon>
        <taxon>Bacteroidota</taxon>
        <taxon>Sphingobacteriia</taxon>
        <taxon>Sphingobacteriales</taxon>
        <taxon>environmental samples</taxon>
    </lineage>
</organism>
<sequence length="54" mass="5927">AAPPSQRRWPPWFPPVPAPVAAAPVPERLRAPYCGAAPPVPADLPRFPYYTSYL</sequence>
<gene>
    <name evidence="1" type="ORF">AVDCRST_MAG56-3249</name>
</gene>
<feature type="non-terminal residue" evidence="1">
    <location>
        <position position="1"/>
    </location>
</feature>